<dbReference type="PROSITE" id="PS01007">
    <property type="entry name" value="TRANSPOSASE_MUTATOR"/>
    <property type="match status" value="1"/>
</dbReference>
<keyword evidence="3" id="KW-0233">DNA recombination</keyword>
<evidence type="ECO:0000256" key="2">
    <source>
        <dbReference type="ARBA" id="ARBA00023125"/>
    </source>
</evidence>
<evidence type="ECO:0000313" key="5">
    <source>
        <dbReference type="Proteomes" id="UP000198287"/>
    </source>
</evidence>
<dbReference type="GO" id="GO:0006313">
    <property type="term" value="P:DNA transposition"/>
    <property type="evidence" value="ECO:0007669"/>
    <property type="project" value="InterPro"/>
</dbReference>
<comment type="caution">
    <text evidence="4">The sequence shown here is derived from an EMBL/GenBank/DDBJ whole genome shotgun (WGS) entry which is preliminary data.</text>
</comment>
<protein>
    <recommendedName>
        <fullName evidence="6">MULE transposase domain-containing protein</fullName>
    </recommendedName>
</protein>
<evidence type="ECO:0000256" key="1">
    <source>
        <dbReference type="ARBA" id="ARBA00022578"/>
    </source>
</evidence>
<dbReference type="OMA" id="VELWNIC"/>
<gene>
    <name evidence="4" type="ORF">Fcan01_17938</name>
</gene>
<organism evidence="4 5">
    <name type="scientific">Folsomia candida</name>
    <name type="common">Springtail</name>
    <dbReference type="NCBI Taxonomy" id="158441"/>
    <lineage>
        <taxon>Eukaryota</taxon>
        <taxon>Metazoa</taxon>
        <taxon>Ecdysozoa</taxon>
        <taxon>Arthropoda</taxon>
        <taxon>Hexapoda</taxon>
        <taxon>Collembola</taxon>
        <taxon>Entomobryomorpha</taxon>
        <taxon>Isotomoidea</taxon>
        <taxon>Isotomidae</taxon>
        <taxon>Proisotominae</taxon>
        <taxon>Folsomia</taxon>
    </lineage>
</organism>
<evidence type="ECO:0008006" key="6">
    <source>
        <dbReference type="Google" id="ProtNLM"/>
    </source>
</evidence>
<keyword evidence="5" id="KW-1185">Reference proteome</keyword>
<dbReference type="InterPro" id="IPR001207">
    <property type="entry name" value="Transposase_mutator"/>
</dbReference>
<evidence type="ECO:0000256" key="3">
    <source>
        <dbReference type="ARBA" id="ARBA00023172"/>
    </source>
</evidence>
<dbReference type="Proteomes" id="UP000198287">
    <property type="component" value="Unassembled WGS sequence"/>
</dbReference>
<dbReference type="GO" id="GO:0003677">
    <property type="term" value="F:DNA binding"/>
    <property type="evidence" value="ECO:0007669"/>
    <property type="project" value="UniProtKB-KW"/>
</dbReference>
<dbReference type="OrthoDB" id="93990at2759"/>
<evidence type="ECO:0000313" key="4">
    <source>
        <dbReference type="EMBL" id="OXA47628.1"/>
    </source>
</evidence>
<sequence length="219" mass="25198">MTDFETGLRNAFVNVFPQVTLRGCWFHFRQCNVKHMNGDPELRELMSTDPGWALELRKLIALSFVPKEEVVAAFDEVESSRPFLDNAEILERYIFNNTWIGGFDRRGNRKPPLFSIESWNCYDSVIQGLLKTNNFCEGFNNAFSSMLSAHHPTLDRFTQDLLKRQRLTECTMEQFLAGTTPKPSATEQKIAEKLKHSVDRYGTIPTLDFLRGAAYNFSI</sequence>
<keyword evidence="1" id="KW-0815">Transposition</keyword>
<dbReference type="AlphaFoldDB" id="A0A226DRI6"/>
<reference evidence="4 5" key="1">
    <citation type="submission" date="2015-12" db="EMBL/GenBank/DDBJ databases">
        <title>The genome of Folsomia candida.</title>
        <authorList>
            <person name="Faddeeva A."/>
            <person name="Derks M.F."/>
            <person name="Anvar Y."/>
            <person name="Smit S."/>
            <person name="Van Straalen N."/>
            <person name="Roelofs D."/>
        </authorList>
    </citation>
    <scope>NUCLEOTIDE SEQUENCE [LARGE SCALE GENOMIC DNA]</scope>
    <source>
        <strain evidence="4 5">VU population</strain>
        <tissue evidence="4">Whole body</tissue>
    </source>
</reference>
<name>A0A226DRI6_FOLCA</name>
<accession>A0A226DRI6</accession>
<dbReference type="GO" id="GO:0004803">
    <property type="term" value="F:transposase activity"/>
    <property type="evidence" value="ECO:0007669"/>
    <property type="project" value="InterPro"/>
</dbReference>
<proteinExistence type="predicted"/>
<dbReference type="EMBL" id="LNIX01000013">
    <property type="protein sequence ID" value="OXA47628.1"/>
    <property type="molecule type" value="Genomic_DNA"/>
</dbReference>
<keyword evidence="2" id="KW-0238">DNA-binding</keyword>